<dbReference type="PANTHER" id="PTHR15454">
    <property type="entry name" value="NISCHARIN RELATED"/>
    <property type="match status" value="1"/>
</dbReference>
<keyword evidence="6" id="KW-0833">Ubl conjugation pathway</keyword>
<accession>A0ABY9QXH6</accession>
<dbReference type="InterPro" id="IPR001611">
    <property type="entry name" value="Leu-rich_rpt"/>
</dbReference>
<comment type="catalytic activity">
    <reaction evidence="1">
        <text>S-ubiquitinyl-[E2 ubiquitin-conjugating enzyme]-L-cysteine + [acceptor protein]-L-lysine = [E2 ubiquitin-conjugating enzyme]-L-cysteine + N(6)-ubiquitinyl-[acceptor protein]-L-lysine.</text>
        <dbReference type="EC" id="2.3.2.27"/>
    </reaction>
</comment>
<dbReference type="EC" id="2.3.2.27" evidence="2"/>
<dbReference type="PANTHER" id="PTHR15454:SF56">
    <property type="entry name" value="PROTEIN PHOSPHATASE 1 REGULATORY SUBUNIT 7-RELATED"/>
    <property type="match status" value="1"/>
</dbReference>
<dbReference type="SMART" id="SM00369">
    <property type="entry name" value="LRR_TYP"/>
    <property type="match status" value="2"/>
</dbReference>
<keyword evidence="3" id="KW-0433">Leucine-rich repeat</keyword>
<gene>
    <name evidence="8" type="ORF">RAH46_12515</name>
</gene>
<dbReference type="Gene3D" id="3.80.10.10">
    <property type="entry name" value="Ribonuclease Inhibitor"/>
    <property type="match status" value="1"/>
</dbReference>
<feature type="active site" description="Glycyl thioester intermediate" evidence="6">
    <location>
        <position position="1294"/>
    </location>
</feature>
<dbReference type="Pfam" id="PF13855">
    <property type="entry name" value="LRR_8"/>
    <property type="match status" value="1"/>
</dbReference>
<evidence type="ECO:0000313" key="9">
    <source>
        <dbReference type="Proteomes" id="UP001183127"/>
    </source>
</evidence>
<dbReference type="InterPro" id="IPR046673">
    <property type="entry name" value="ToxA_N"/>
</dbReference>
<proteinExistence type="inferred from homology"/>
<keyword evidence="6" id="KW-1035">Host cytoplasm</keyword>
<evidence type="ECO:0000256" key="5">
    <source>
        <dbReference type="ARBA" id="ARBA00023026"/>
    </source>
</evidence>
<dbReference type="InterPro" id="IPR029487">
    <property type="entry name" value="NEL_dom"/>
</dbReference>
<evidence type="ECO:0000256" key="1">
    <source>
        <dbReference type="ARBA" id="ARBA00000900"/>
    </source>
</evidence>
<dbReference type="InterPro" id="IPR032675">
    <property type="entry name" value="LRR_dom_sf"/>
</dbReference>
<keyword evidence="6" id="KW-0808">Transferase</keyword>
<dbReference type="Pfam" id="PF14496">
    <property type="entry name" value="NEL"/>
    <property type="match status" value="1"/>
</dbReference>
<dbReference type="PROSITE" id="PS51450">
    <property type="entry name" value="LRR"/>
    <property type="match status" value="2"/>
</dbReference>
<evidence type="ECO:0000313" key="8">
    <source>
        <dbReference type="EMBL" id="WMW08124.1"/>
    </source>
</evidence>
<keyword evidence="6" id="KW-0832">Ubl conjugation</keyword>
<feature type="domain" description="NEL" evidence="7">
    <location>
        <begin position="1206"/>
        <end position="1491"/>
    </location>
</feature>
<evidence type="ECO:0000256" key="4">
    <source>
        <dbReference type="ARBA" id="ARBA00022737"/>
    </source>
</evidence>
<dbReference type="Proteomes" id="UP001183127">
    <property type="component" value="Chromosome"/>
</dbReference>
<name>A0ABY9QXH6_9PSED</name>
<evidence type="ECO:0000259" key="7">
    <source>
        <dbReference type="PROSITE" id="PS52053"/>
    </source>
</evidence>
<dbReference type="EMBL" id="CP132921">
    <property type="protein sequence ID" value="WMW08124.1"/>
    <property type="molecule type" value="Genomic_DNA"/>
</dbReference>
<dbReference type="RefSeq" id="WP_011534496.1">
    <property type="nucleotide sequence ID" value="NZ_CP132921.1"/>
</dbReference>
<reference evidence="8 9" key="1">
    <citation type="submission" date="2023-08" db="EMBL/GenBank/DDBJ databases">
        <title>Complete Genome Sequence of Pseudomonas entomophila TVIN A01.</title>
        <authorList>
            <person name="Shelke T."/>
            <person name="Mahar N.S."/>
            <person name="Gupta I."/>
            <person name="Gupta V."/>
        </authorList>
    </citation>
    <scope>NUCLEOTIDE SEQUENCE [LARGE SCALE GENOMIC DNA]</scope>
    <source>
        <strain evidence="8 9">TVIN-A01</strain>
    </source>
</reference>
<comment type="similarity">
    <text evidence="6">Belongs to the LRR-containing bacterial E3 ligase family.</text>
</comment>
<keyword evidence="5" id="KW-0843">Virulence</keyword>
<keyword evidence="9" id="KW-1185">Reference proteome</keyword>
<organism evidence="8 9">
    <name type="scientific">Pseudomonas entomophila</name>
    <dbReference type="NCBI Taxonomy" id="312306"/>
    <lineage>
        <taxon>Bacteria</taxon>
        <taxon>Pseudomonadati</taxon>
        <taxon>Pseudomonadota</taxon>
        <taxon>Gammaproteobacteria</taxon>
        <taxon>Pseudomonadales</taxon>
        <taxon>Pseudomonadaceae</taxon>
        <taxon>Pseudomonas</taxon>
    </lineage>
</organism>
<evidence type="ECO:0000256" key="2">
    <source>
        <dbReference type="ARBA" id="ARBA00012483"/>
    </source>
</evidence>
<dbReference type="Gene3D" id="1.20.58.360">
    <property type="entry name" value="Shigella T3SS effector IpaH defines"/>
    <property type="match status" value="1"/>
</dbReference>
<dbReference type="PROSITE" id="PS52053">
    <property type="entry name" value="NEL"/>
    <property type="match status" value="1"/>
</dbReference>
<dbReference type="InterPro" id="IPR003591">
    <property type="entry name" value="Leu-rich_rpt_typical-subtyp"/>
</dbReference>
<dbReference type="Pfam" id="PF20178">
    <property type="entry name" value="ToxA_N"/>
    <property type="match status" value="1"/>
</dbReference>
<keyword evidence="6" id="KW-0964">Secreted</keyword>
<sequence>MGTTAKQPATSVDTLAIEQAYQDRLIARRLPSWMSGLTPAQFSVLSEALKTSLACRQALGKVFARLQGIDAFTRPLLQQALAERYQVDHAVDMLYLRRQYFHLANEGGLVAGRYPLQGTDDYEIPLLEAALCNFTVQETGVGGQPRRNAVVDAAGKGLARPGALGFAALCRELDLGKRYQEHLAGVLDAEINGQGVKSLLTQLQRANLLVDACKAKVDGVLSEAELALVTGLYHDGKPGSLAGAPVIAKQLRAFGCDLQQIVVLDVIDKGWLRDTSKRVLVYIPGDPQGPWSACDDLEAFARRVLGMRLRKAEYQRFFRRFVKRRDSQRFFAKVDERLGDVTNWATRDLDEHMQAYPAALFEHLASACIAQIKDDAAVIAPPVAQLDRAVQVAHDKQLVAEGWTLLGLAGLFVPQIGAALLAVMAWDLLKETFQAVEDWQDGDTKAALDHALAVGRTVAVVGGTVAGVAAVRRAWHPVDELVAARLEDGSEKLWNGDLVPFRSEAPPADAVMDEQGILRQGDRHWINMEGHHYPVIQRVSDEQWQLRPRQGHGPLLRHNTAGAWRVWDESPLEWEDRHRMFRRLGGEFATLDDARIDQALFIHGLDASHLRGLHVLGRPAHAELLDTVNRMALAERIQGLAGQLRSGADITDLSMLAEARALPGAARMDDQALGEHLWARRRNLLQRLYDEQYPPTDATRVLQRDFASLHRAAAQALLRAARDSDRQALVEHDQVPLAMAQAAATRVRRIRMARVLEALAFDTPQNLDLARVVLTLLGKKPASTTAVRWQLFDGEASEPLLSTDGTGRELHLVHRGGEFVLRERNGNVLGTPGELFETLAQGYSVEQRAAMAIDEPFAAGLRTELARQTPEQRQAVAEALGLERPATSFLAPQRLDDGRIGYPLSGWRRWLGRSNNRPRALSARLRDLYPAFSDAQMQGWFEQVQQAGRYADAELGVLEQQHALLAKTLKTWQRKAFATTEWDARRELGQGLMDCWRFLIPELASGETVEGGYLLTQTASRLQQLPSIPPQVSFPHVSSLALRAMRLRLIPDDFLRAFPNLRTLEITGCKLQQLPLSLALNEHLQVLDLSSNRITLDAGQTLTLMGCRSLVYLNLSHNPLRRSFSVLGMPKLNALLLAQTQIDDMPFGVLQLPRLHTLDLSDNGIATLPEGLHQSRLWRRGRVLMFGNLLAANDQAVSAWHAVTGSQVPIQLRWLDLVEPEVRDEMAAVWSDLEGLEDSRAFFHLLAELTGSADFQGDFSARYLADRVRRMMLGMQKHVELRQTLFDNAVVTRCEDSATFRFSDLEVRLKVWRAEHGQLAGNREQALVHLGGQLWRLQKLDELAWAHAEAMPTAGVESLEVALAYRLDLRDELDLPLALEGMLYRGVANLTPADIAWARNRIVAAQTENAITEWMVGLGFWRQYLEGAFAERLRVPQAYHDELDDLLALNAPDSAIERLQARIRQREHDTLLALTREALTRSARTWQVALH</sequence>
<evidence type="ECO:0000256" key="3">
    <source>
        <dbReference type="ARBA" id="ARBA00022614"/>
    </source>
</evidence>
<protein>
    <recommendedName>
        <fullName evidence="2">RING-type E3 ubiquitin transferase</fullName>
        <ecNumber evidence="2">2.3.2.27</ecNumber>
    </recommendedName>
</protein>
<evidence type="ECO:0000256" key="6">
    <source>
        <dbReference type="PROSITE-ProRule" id="PRU01398"/>
    </source>
</evidence>
<comment type="PTM">
    <text evidence="6">Ubiquitinated in the presence of host E1 ubiquitin-activating enzyme, E2 ubiquitin-conjugating enzyme and ubiquitin.</text>
</comment>
<dbReference type="SUPFAM" id="SSF52058">
    <property type="entry name" value="L domain-like"/>
    <property type="match status" value="1"/>
</dbReference>
<dbReference type="GeneID" id="32806441"/>
<keyword evidence="4" id="KW-0677">Repeat</keyword>